<dbReference type="InterPro" id="IPR012338">
    <property type="entry name" value="Beta-lactam/transpept-like"/>
</dbReference>
<feature type="transmembrane region" description="Helical" evidence="1">
    <location>
        <begin position="475"/>
        <end position="495"/>
    </location>
</feature>
<dbReference type="AlphaFoldDB" id="A0A6J4MWJ6"/>
<dbReference type="EC" id="3.4.16.4" evidence="3"/>
<organism evidence="3">
    <name type="scientific">uncultured Gemmatimonadota bacterium</name>
    <dbReference type="NCBI Taxonomy" id="203437"/>
    <lineage>
        <taxon>Bacteria</taxon>
        <taxon>Pseudomonadati</taxon>
        <taxon>Gemmatimonadota</taxon>
        <taxon>environmental samples</taxon>
    </lineage>
</organism>
<dbReference type="Pfam" id="PF00144">
    <property type="entry name" value="Beta-lactamase"/>
    <property type="match status" value="1"/>
</dbReference>
<evidence type="ECO:0000313" key="3">
    <source>
        <dbReference type="EMBL" id="CAA9366444.1"/>
    </source>
</evidence>
<dbReference type="InterPro" id="IPR001466">
    <property type="entry name" value="Beta-lactam-related"/>
</dbReference>
<gene>
    <name evidence="3" type="ORF">AVDCRST_MAG68-4894</name>
</gene>
<keyword evidence="3" id="KW-0121">Carboxypeptidase</keyword>
<dbReference type="InterPro" id="IPR050491">
    <property type="entry name" value="AmpC-like"/>
</dbReference>
<name>A0A6J4MWJ6_9BACT</name>
<dbReference type="EMBL" id="CADCTW010000221">
    <property type="protein sequence ID" value="CAA9366444.1"/>
    <property type="molecule type" value="Genomic_DNA"/>
</dbReference>
<sequence>MRYGLWLVVLHLTGAAAPACGQAPRLQAPVERVLKEEGLVGAVWSTVHPERGIQVGAAGRADARRPLAATSRVQVGSVAKTLAAVGMLRLVREGRVALDGRVDVLLPDVRIDNPWADTHPLRVRHLLDHTAGLDDARLWQIFSREAAPDAPLGAAFPRASPPLRLRTRPGTRFSYSNTGYTLLGMIIEAATGERYESYLDRHLLQPLGMTNSTFRFVSQAADPRLAMGHFEDSVPQASVPLFLRPASQFTTTAGDMARFAEFLMGDGKTGGVQVAGAELLRAMGTPASTEAASAGLRAGYGLGLGRRDRQGTVGLCHSGNTVGYHAMLCIYPQERKAFFVSANADVEDAEYDRLDRILTDALGVRRTTPAPASRTALELAEWEGIYVPSPSRFASFAYLDVVLGFAALRHAGGSLHLTPFQGRARELIPAGGALFRRGDRTAPSHALFLDTDGARALSDGNQTYEKIGRWCIVPLWISAAGGVLGLVYLLVAGLARIARRSLTPGHPVFAPFAGVLLLIAAAALFMRQSLLHLGDSTLANVSLAAATGALPLALLFGLWRQRASRRRGLSATLDAFAMAGVLQWAAVLAWWNLVPLRLWA</sequence>
<keyword evidence="1" id="KW-0472">Membrane</keyword>
<proteinExistence type="predicted"/>
<feature type="domain" description="Beta-lactamase-related" evidence="2">
    <location>
        <begin position="30"/>
        <end position="354"/>
    </location>
</feature>
<keyword evidence="3" id="KW-0378">Hydrolase</keyword>
<dbReference type="Gene3D" id="3.40.710.10">
    <property type="entry name" value="DD-peptidase/beta-lactamase superfamily"/>
    <property type="match status" value="1"/>
</dbReference>
<feature type="transmembrane region" description="Helical" evidence="1">
    <location>
        <begin position="571"/>
        <end position="591"/>
    </location>
</feature>
<feature type="transmembrane region" description="Helical" evidence="1">
    <location>
        <begin position="538"/>
        <end position="559"/>
    </location>
</feature>
<reference evidence="3" key="1">
    <citation type="submission" date="2020-02" db="EMBL/GenBank/DDBJ databases">
        <authorList>
            <person name="Meier V. D."/>
        </authorList>
    </citation>
    <scope>NUCLEOTIDE SEQUENCE</scope>
    <source>
        <strain evidence="3">AVDCRST_MAG68</strain>
    </source>
</reference>
<dbReference type="PANTHER" id="PTHR46825">
    <property type="entry name" value="D-ALANYL-D-ALANINE-CARBOXYPEPTIDASE/ENDOPEPTIDASE AMPH"/>
    <property type="match status" value="1"/>
</dbReference>
<feature type="transmembrane region" description="Helical" evidence="1">
    <location>
        <begin position="507"/>
        <end position="526"/>
    </location>
</feature>
<protein>
    <submittedName>
        <fullName evidence="3">D-alanyl-D-alanine carboxypeptidase</fullName>
        <ecNumber evidence="3">3.4.16.4</ecNumber>
    </submittedName>
</protein>
<keyword evidence="1" id="KW-1133">Transmembrane helix</keyword>
<dbReference type="SUPFAM" id="SSF56601">
    <property type="entry name" value="beta-lactamase/transpeptidase-like"/>
    <property type="match status" value="1"/>
</dbReference>
<dbReference type="PANTHER" id="PTHR46825:SF9">
    <property type="entry name" value="BETA-LACTAMASE-RELATED DOMAIN-CONTAINING PROTEIN"/>
    <property type="match status" value="1"/>
</dbReference>
<dbReference type="GO" id="GO:0009002">
    <property type="term" value="F:serine-type D-Ala-D-Ala carboxypeptidase activity"/>
    <property type="evidence" value="ECO:0007669"/>
    <property type="project" value="UniProtKB-EC"/>
</dbReference>
<accession>A0A6J4MWJ6</accession>
<evidence type="ECO:0000259" key="2">
    <source>
        <dbReference type="Pfam" id="PF00144"/>
    </source>
</evidence>
<keyword evidence="1" id="KW-0812">Transmembrane</keyword>
<keyword evidence="3" id="KW-0645">Protease</keyword>
<evidence type="ECO:0000256" key="1">
    <source>
        <dbReference type="SAM" id="Phobius"/>
    </source>
</evidence>